<gene>
    <name evidence="1" type="ORF">CC86DRAFT_463330</name>
</gene>
<evidence type="ECO:0008006" key="3">
    <source>
        <dbReference type="Google" id="ProtNLM"/>
    </source>
</evidence>
<dbReference type="PANTHER" id="PTHR33112">
    <property type="entry name" value="DOMAIN PROTEIN, PUTATIVE-RELATED"/>
    <property type="match status" value="1"/>
</dbReference>
<evidence type="ECO:0000313" key="1">
    <source>
        <dbReference type="EMBL" id="KAF2831442.1"/>
    </source>
</evidence>
<sequence>MVCTKCFDMLHRNKGLAMHGSLRQTFDHHMSTTTLRQSADVGCSICMTLAKHLEPTMRLTEDNPITLRALLQKIPVEPGKRVRFSLEFTLERVFKCTFILTETSTKHPSRSGGSSSTSSDGVLHVAQRWINACRCADAWKEPGKKWYPRRLLDLEELRCTNGNKDRAKVRLVESSDLMREKTMLGSTPVYKHANYRYVTLSHCWGKPREGYTPLTLTDLTMARFMNDGIELEEFPNTFRHALLFAHKLDQVRFL</sequence>
<evidence type="ECO:0000313" key="2">
    <source>
        <dbReference type="Proteomes" id="UP000799424"/>
    </source>
</evidence>
<dbReference type="Proteomes" id="UP000799424">
    <property type="component" value="Unassembled WGS sequence"/>
</dbReference>
<accession>A0A6A7ADW1</accession>
<organism evidence="1 2">
    <name type="scientific">Ophiobolus disseminans</name>
    <dbReference type="NCBI Taxonomy" id="1469910"/>
    <lineage>
        <taxon>Eukaryota</taxon>
        <taxon>Fungi</taxon>
        <taxon>Dikarya</taxon>
        <taxon>Ascomycota</taxon>
        <taxon>Pezizomycotina</taxon>
        <taxon>Dothideomycetes</taxon>
        <taxon>Pleosporomycetidae</taxon>
        <taxon>Pleosporales</taxon>
        <taxon>Pleosporineae</taxon>
        <taxon>Phaeosphaeriaceae</taxon>
        <taxon>Ophiobolus</taxon>
    </lineage>
</organism>
<reference evidence="1" key="1">
    <citation type="journal article" date="2020" name="Stud. Mycol.">
        <title>101 Dothideomycetes genomes: a test case for predicting lifestyles and emergence of pathogens.</title>
        <authorList>
            <person name="Haridas S."/>
            <person name="Albert R."/>
            <person name="Binder M."/>
            <person name="Bloem J."/>
            <person name="Labutti K."/>
            <person name="Salamov A."/>
            <person name="Andreopoulos B."/>
            <person name="Baker S."/>
            <person name="Barry K."/>
            <person name="Bills G."/>
            <person name="Bluhm B."/>
            <person name="Cannon C."/>
            <person name="Castanera R."/>
            <person name="Culley D."/>
            <person name="Daum C."/>
            <person name="Ezra D."/>
            <person name="Gonzalez J."/>
            <person name="Henrissat B."/>
            <person name="Kuo A."/>
            <person name="Liang C."/>
            <person name="Lipzen A."/>
            <person name="Lutzoni F."/>
            <person name="Magnuson J."/>
            <person name="Mondo S."/>
            <person name="Nolan M."/>
            <person name="Ohm R."/>
            <person name="Pangilinan J."/>
            <person name="Park H.-J."/>
            <person name="Ramirez L."/>
            <person name="Alfaro M."/>
            <person name="Sun H."/>
            <person name="Tritt A."/>
            <person name="Yoshinaga Y."/>
            <person name="Zwiers L.-H."/>
            <person name="Turgeon B."/>
            <person name="Goodwin S."/>
            <person name="Spatafora J."/>
            <person name="Crous P."/>
            <person name="Grigoriev I."/>
        </authorList>
    </citation>
    <scope>NUCLEOTIDE SEQUENCE</scope>
    <source>
        <strain evidence="1">CBS 113818</strain>
    </source>
</reference>
<keyword evidence="2" id="KW-1185">Reference proteome</keyword>
<dbReference type="AlphaFoldDB" id="A0A6A7ADW1"/>
<dbReference type="OrthoDB" id="5362512at2759"/>
<dbReference type="PANTHER" id="PTHR33112:SF16">
    <property type="entry name" value="HETEROKARYON INCOMPATIBILITY DOMAIN-CONTAINING PROTEIN"/>
    <property type="match status" value="1"/>
</dbReference>
<proteinExistence type="predicted"/>
<name>A0A6A7ADW1_9PLEO</name>
<dbReference type="EMBL" id="MU006218">
    <property type="protein sequence ID" value="KAF2831442.1"/>
    <property type="molecule type" value="Genomic_DNA"/>
</dbReference>
<protein>
    <recommendedName>
        <fullName evidence="3">Heterokaryon incompatibility domain-containing protein</fullName>
    </recommendedName>
</protein>